<evidence type="ECO:0000256" key="1">
    <source>
        <dbReference type="SAM" id="MobiDB-lite"/>
    </source>
</evidence>
<dbReference type="Proteomes" id="UP000007241">
    <property type="component" value="Unassembled WGS sequence"/>
</dbReference>
<keyword evidence="3" id="KW-1185">Reference proteome</keyword>
<dbReference type="HOGENOM" id="CLU_1085809_0_0_1"/>
<evidence type="ECO:0000313" key="2">
    <source>
        <dbReference type="EMBL" id="EGF82814.1"/>
    </source>
</evidence>
<evidence type="ECO:0000313" key="3">
    <source>
        <dbReference type="Proteomes" id="UP000007241"/>
    </source>
</evidence>
<feature type="region of interest" description="Disordered" evidence="1">
    <location>
        <begin position="37"/>
        <end position="57"/>
    </location>
</feature>
<proteinExistence type="predicted"/>
<organism evidence="2 3">
    <name type="scientific">Batrachochytrium dendrobatidis (strain JAM81 / FGSC 10211)</name>
    <name type="common">Frog chytrid fungus</name>
    <dbReference type="NCBI Taxonomy" id="684364"/>
    <lineage>
        <taxon>Eukaryota</taxon>
        <taxon>Fungi</taxon>
        <taxon>Fungi incertae sedis</taxon>
        <taxon>Chytridiomycota</taxon>
        <taxon>Chytridiomycota incertae sedis</taxon>
        <taxon>Chytridiomycetes</taxon>
        <taxon>Rhizophydiales</taxon>
        <taxon>Rhizophydiales incertae sedis</taxon>
        <taxon>Batrachochytrium</taxon>
    </lineage>
</organism>
<name>F4NWE0_BATDJ</name>
<protein>
    <submittedName>
        <fullName evidence="2">Uncharacterized protein</fullName>
    </submittedName>
</protein>
<dbReference type="EMBL" id="GL882880">
    <property type="protein sequence ID" value="EGF82814.1"/>
    <property type="molecule type" value="Genomic_DNA"/>
</dbReference>
<sequence length="256" mass="28895">MHNNPRLTYSTVKPDLLFNSTIIAIVHMDCCSSNQPSRMRHSTHHFNKPSQQPTNSITAHIPYSKLPRQHYRSMMFTKHQHYHPKNYKRNKSNYIHSRTTNVNPNHCSLGHPCPPLWKTHSRTKTCRSCSYAFLPPPLQTPLLNVKPRVVTLQTFNGCAATDAISSDKLQENLVDRRQYELGYGSLLCSNTPDSPPYIPKSIHDCNAEVALDDEIDLAFNDLDLLDSFSPATPYQYGRATNCSTTPSVAAAWLDGG</sequence>
<feature type="compositionally biased region" description="Basic residues" evidence="1">
    <location>
        <begin position="38"/>
        <end position="47"/>
    </location>
</feature>
<dbReference type="InParanoid" id="F4NWE0"/>
<dbReference type="GeneID" id="18242422"/>
<reference evidence="2 3" key="1">
    <citation type="submission" date="2009-12" db="EMBL/GenBank/DDBJ databases">
        <title>The draft genome of Batrachochytrium dendrobatidis.</title>
        <authorList>
            <consortium name="US DOE Joint Genome Institute (JGI-PGF)"/>
            <person name="Kuo A."/>
            <person name="Salamov A."/>
            <person name="Schmutz J."/>
            <person name="Lucas S."/>
            <person name="Pitluck S."/>
            <person name="Rosenblum E."/>
            <person name="Stajich J."/>
            <person name="Eisen M."/>
            <person name="Grigoriev I.V."/>
        </authorList>
    </citation>
    <scope>NUCLEOTIDE SEQUENCE [LARGE SCALE GENOMIC DNA]</scope>
    <source>
        <strain evidence="3">JAM81 / FGSC 10211</strain>
    </source>
</reference>
<dbReference type="RefSeq" id="XP_006677064.1">
    <property type="nucleotide sequence ID" value="XM_006677001.1"/>
</dbReference>
<gene>
    <name evidence="2" type="ORF">BATDEDRAFT_86423</name>
</gene>
<feature type="compositionally biased region" description="Polar residues" evidence="1">
    <location>
        <begin position="48"/>
        <end position="57"/>
    </location>
</feature>
<accession>F4NWE0</accession>
<dbReference type="AlphaFoldDB" id="F4NWE0"/>